<dbReference type="EMBL" id="SKBL01000002">
    <property type="protein sequence ID" value="TFU17681.1"/>
    <property type="molecule type" value="Genomic_DNA"/>
</dbReference>
<gene>
    <name evidence="1" type="ORF">E0489_02585</name>
    <name evidence="2" type="ORF">E0687_08035</name>
</gene>
<proteinExistence type="predicted"/>
<dbReference type="OrthoDB" id="24253at2"/>
<dbReference type="Proteomes" id="UP000297244">
    <property type="component" value="Unassembled WGS sequence"/>
</dbReference>
<organism evidence="2 4">
    <name type="scientific">Thermus tengchongensis</name>
    <dbReference type="NCBI Taxonomy" id="1214928"/>
    <lineage>
        <taxon>Bacteria</taxon>
        <taxon>Thermotogati</taxon>
        <taxon>Deinococcota</taxon>
        <taxon>Deinococci</taxon>
        <taxon>Thermales</taxon>
        <taxon>Thermaceae</taxon>
        <taxon>Thermus</taxon>
    </lineage>
</organism>
<evidence type="ECO:0000313" key="4">
    <source>
        <dbReference type="Proteomes" id="UP000297668"/>
    </source>
</evidence>
<evidence type="ECO:0000313" key="2">
    <source>
        <dbReference type="EMBL" id="TFU25980.1"/>
    </source>
</evidence>
<accession>A0A4Y9EYS4</accession>
<evidence type="ECO:0008006" key="5">
    <source>
        <dbReference type="Google" id="ProtNLM"/>
    </source>
</evidence>
<evidence type="ECO:0000313" key="3">
    <source>
        <dbReference type="Proteomes" id="UP000297244"/>
    </source>
</evidence>
<comment type="caution">
    <text evidence="2">The sequence shown here is derived from an EMBL/GenBank/DDBJ whole genome shotgun (WGS) entry which is preliminary data.</text>
</comment>
<dbReference type="AlphaFoldDB" id="A0A4Y9EYS4"/>
<keyword evidence="3" id="KW-1185">Reference proteome</keyword>
<sequence length="448" mass="46246">MKKLAVLLTLGLLGAGLAQGVRSLGMGGVALPGPSFAGSNPAYAAFPDTWGREGFALPVGLLRFLPAFSDTSPFTYFTDPNAFRTSFDLLSFYDQASHLGSFLLNPARSPDEVVFRVKADGLAITDGRGNPLLPSFQVGGTPEKPTALIPAPLFSLGMDLGPGTYLSVGPFAGTQGVRVRPSPELAQALVGGSIDPCKASTPSPCHLEAGGAFASGISLALGFATPLPEVPGLGRVYLGVRGEGFYGLGYVEASGLARPTFDPDGNVNGVSYETRYFLSYPEYLESSLGLGGSGLGYGVRADLGVAVDGGQYAFGLGVRNLLGFSQWSGVEVEVKDGHETRTPTTRRSGFSAPAFFLNGAYRLPLDVGELLLAADASFGATAPAFRLGLEYALGPVALRTGLGLEGGFRFGLGAGLNLEAMTLDLALTTHQAPLVGGTVYGLALAVGF</sequence>
<dbReference type="EMBL" id="SJZF01000013">
    <property type="protein sequence ID" value="TFU25980.1"/>
    <property type="molecule type" value="Genomic_DNA"/>
</dbReference>
<dbReference type="RefSeq" id="WP_135260417.1">
    <property type="nucleotide sequence ID" value="NZ_ML214240.1"/>
</dbReference>
<reference evidence="3 4" key="1">
    <citation type="submission" date="2019-03" db="EMBL/GenBank/DDBJ databases">
        <title>Thermus tengchongensis species for the arsenic transformation mechanism.</title>
        <authorList>
            <person name="Yuan G.C."/>
        </authorList>
    </citation>
    <scope>NUCLEOTIDE SEQUENCE [LARGE SCALE GENOMIC DNA]</scope>
    <source>
        <strain evidence="2 4">15W</strain>
        <strain evidence="1 3">15Y</strain>
    </source>
</reference>
<dbReference type="Proteomes" id="UP000297668">
    <property type="component" value="Unassembled WGS sequence"/>
</dbReference>
<name>A0A4Y9EYS4_9DEIN</name>
<evidence type="ECO:0000313" key="1">
    <source>
        <dbReference type="EMBL" id="TFU17681.1"/>
    </source>
</evidence>
<protein>
    <recommendedName>
        <fullName evidence="5">DUF5723 domain-containing protein</fullName>
    </recommendedName>
</protein>